<sequence>MKFFRTPAHAQLHPEVSLAAGQVLSLTLHQPRILTATQGRLWVTVSQDGRDHFLHAGKQLCLGLGRVVIEADAGPARWGWLEMQQQAEAARHSSPVVRLRRALG</sequence>
<keyword evidence="2" id="KW-1185">Reference proteome</keyword>
<gene>
    <name evidence="1" type="ORF">RV045_10095</name>
</gene>
<accession>A0ACC6P3I0</accession>
<dbReference type="Proteomes" id="UP001364695">
    <property type="component" value="Unassembled WGS sequence"/>
</dbReference>
<evidence type="ECO:0000313" key="1">
    <source>
        <dbReference type="EMBL" id="MEJ7138771.1"/>
    </source>
</evidence>
<evidence type="ECO:0000313" key="2">
    <source>
        <dbReference type="Proteomes" id="UP001364695"/>
    </source>
</evidence>
<protein>
    <submittedName>
        <fullName evidence="1">DUF2917 domain-containing protein</fullName>
    </submittedName>
</protein>
<comment type="caution">
    <text evidence="1">The sequence shown here is derived from an EMBL/GenBank/DDBJ whole genome shotgun (WGS) entry which is preliminary data.</text>
</comment>
<dbReference type="EMBL" id="JAWDIE010000015">
    <property type="protein sequence ID" value="MEJ7138771.1"/>
    <property type="molecule type" value="Genomic_DNA"/>
</dbReference>
<reference evidence="1" key="1">
    <citation type="submission" date="2023-10" db="EMBL/GenBank/DDBJ databases">
        <title>Amphibacter perezi, gen. nov., sp. nov. a novel taxa of the family Comamonadaceae, class Betaproteobacteria isolated from the skin microbiota of Pelophylax perezi from different populations.</title>
        <authorList>
            <person name="Costa S."/>
            <person name="Proenca D.N."/>
            <person name="Lopes I."/>
            <person name="Morais P.V."/>
        </authorList>
    </citation>
    <scope>NUCLEOTIDE SEQUENCE</scope>
    <source>
        <strain evidence="1">SL12-8</strain>
    </source>
</reference>
<proteinExistence type="predicted"/>
<organism evidence="1 2">
    <name type="scientific">Amphibiibacter pelophylacis</name>
    <dbReference type="NCBI Taxonomy" id="1799477"/>
    <lineage>
        <taxon>Bacteria</taxon>
        <taxon>Pseudomonadati</taxon>
        <taxon>Pseudomonadota</taxon>
        <taxon>Betaproteobacteria</taxon>
        <taxon>Burkholderiales</taxon>
        <taxon>Sphaerotilaceae</taxon>
        <taxon>Amphibiibacter</taxon>
    </lineage>
</organism>
<name>A0ACC6P3I0_9BURK</name>